<keyword evidence="2" id="KW-1185">Reference proteome</keyword>
<protein>
    <submittedName>
        <fullName evidence="1">Uncharacterized protein</fullName>
    </submittedName>
</protein>
<sequence length="66" mass="7377">MDSSKTWLTRTFSWLPITPGGATISATLYWCGAEEYMANGSHVYPEISTIDATRLRIDIRGLLPIM</sequence>
<gene>
    <name evidence="1" type="ORF">CKAH01_06451</name>
</gene>
<accession>A0AAD9Y896</accession>
<dbReference type="EMBL" id="VYYT01000267">
    <property type="protein sequence ID" value="KAK2751265.1"/>
    <property type="molecule type" value="Genomic_DNA"/>
</dbReference>
<reference evidence="1" key="1">
    <citation type="submission" date="2023-02" db="EMBL/GenBank/DDBJ databases">
        <title>Colletotrichum kahawae CIFC_Que2 genome sequencing and assembly.</title>
        <authorList>
            <person name="Baroncelli R."/>
        </authorList>
    </citation>
    <scope>NUCLEOTIDE SEQUENCE</scope>
    <source>
        <strain evidence="1">CIFC_Que2</strain>
    </source>
</reference>
<dbReference type="AlphaFoldDB" id="A0AAD9Y896"/>
<evidence type="ECO:0000313" key="2">
    <source>
        <dbReference type="Proteomes" id="UP001281614"/>
    </source>
</evidence>
<comment type="caution">
    <text evidence="1">The sequence shown here is derived from an EMBL/GenBank/DDBJ whole genome shotgun (WGS) entry which is preliminary data.</text>
</comment>
<dbReference type="Proteomes" id="UP001281614">
    <property type="component" value="Unassembled WGS sequence"/>
</dbReference>
<organism evidence="1 2">
    <name type="scientific">Colletotrichum kahawae</name>
    <name type="common">Coffee berry disease fungus</name>
    <dbReference type="NCBI Taxonomy" id="34407"/>
    <lineage>
        <taxon>Eukaryota</taxon>
        <taxon>Fungi</taxon>
        <taxon>Dikarya</taxon>
        <taxon>Ascomycota</taxon>
        <taxon>Pezizomycotina</taxon>
        <taxon>Sordariomycetes</taxon>
        <taxon>Hypocreomycetidae</taxon>
        <taxon>Glomerellales</taxon>
        <taxon>Glomerellaceae</taxon>
        <taxon>Colletotrichum</taxon>
        <taxon>Colletotrichum gloeosporioides species complex</taxon>
    </lineage>
</organism>
<proteinExistence type="predicted"/>
<name>A0AAD9Y896_COLKA</name>
<evidence type="ECO:0000313" key="1">
    <source>
        <dbReference type="EMBL" id="KAK2751265.1"/>
    </source>
</evidence>